<proteinExistence type="predicted"/>
<organism evidence="2 3">
    <name type="scientific">Clytia hemisphaerica</name>
    <dbReference type="NCBI Taxonomy" id="252671"/>
    <lineage>
        <taxon>Eukaryota</taxon>
        <taxon>Metazoa</taxon>
        <taxon>Cnidaria</taxon>
        <taxon>Hydrozoa</taxon>
        <taxon>Hydroidolina</taxon>
        <taxon>Leptothecata</taxon>
        <taxon>Obeliida</taxon>
        <taxon>Clytiidae</taxon>
        <taxon>Clytia</taxon>
    </lineage>
</organism>
<dbReference type="Proteomes" id="UP000594262">
    <property type="component" value="Unplaced"/>
</dbReference>
<protein>
    <submittedName>
        <fullName evidence="2">Uncharacterized protein</fullName>
    </submittedName>
</protein>
<dbReference type="AlphaFoldDB" id="A0A7M5WU95"/>
<feature type="compositionally biased region" description="Polar residues" evidence="1">
    <location>
        <begin position="201"/>
        <end position="221"/>
    </location>
</feature>
<sequence length="395" mass="45135">MSFDNDFNKYDSINVTLSDVLDVNLGVQLKEKQQILSTREKNFDKVFAPSTPGLEIRVPCTTPISDDDSSDSYESDDEGLIPVLPFVMVNKNQKHLSQNNKMILKKIHEKNLSVSSKAINDRERLTEKQTAKIAKCSSIVKCKCECHITKPSNVNKKTNESSKSKEIRPSSALSTKEFTFSLPNERLNVRKQNKPPMMRRSFSSQNLRPTSHYTKYSSNRPYSALPRTSEKPKQLLIPKILNIQPSVMLKGHSLPVGKHTVKTLNYMHHLHQRERTLSKKINHQHSEIEICKTNNSFESLSISPSTRASTLNTNNVKDNCDLNTNQGHRLSKHQLGEDIQNVATVNDFNTNKEPQEEVVDHYYVEKDEKHFKQLPIQRSIKSAKKQVQFNTKPPS</sequence>
<evidence type="ECO:0000256" key="1">
    <source>
        <dbReference type="SAM" id="MobiDB-lite"/>
    </source>
</evidence>
<reference evidence="2" key="1">
    <citation type="submission" date="2021-01" db="UniProtKB">
        <authorList>
            <consortium name="EnsemblMetazoa"/>
        </authorList>
    </citation>
    <scope>IDENTIFICATION</scope>
</reference>
<name>A0A7M5WU95_9CNID</name>
<dbReference type="EnsemblMetazoa" id="CLYHEMT013129.1">
    <property type="protein sequence ID" value="CLYHEMP013129.1"/>
    <property type="gene ID" value="CLYHEMG013129"/>
</dbReference>
<evidence type="ECO:0000313" key="3">
    <source>
        <dbReference type="Proteomes" id="UP000594262"/>
    </source>
</evidence>
<evidence type="ECO:0000313" key="2">
    <source>
        <dbReference type="EnsemblMetazoa" id="CLYHEMP013129.1"/>
    </source>
</evidence>
<feature type="region of interest" description="Disordered" evidence="1">
    <location>
        <begin position="195"/>
        <end position="230"/>
    </location>
</feature>
<keyword evidence="3" id="KW-1185">Reference proteome</keyword>
<accession>A0A7M5WU95</accession>